<dbReference type="EC" id="1.6.2.4" evidence="13"/>
<dbReference type="PRINTS" id="PR00385">
    <property type="entry name" value="P450"/>
</dbReference>
<keyword evidence="7 13" id="KW-0479">Metal-binding</keyword>
<keyword evidence="18" id="KW-1185">Reference proteome</keyword>
<evidence type="ECO:0000256" key="10">
    <source>
        <dbReference type="ARBA" id="ARBA00023002"/>
    </source>
</evidence>
<keyword evidence="11 13" id="KW-0408">Iron</keyword>
<dbReference type="Pfam" id="PF00175">
    <property type="entry name" value="NAD_binding_1"/>
    <property type="match status" value="1"/>
</dbReference>
<comment type="catalytic activity">
    <reaction evidence="13">
        <text>2 oxidized [cytochrome P450] + NADPH = 2 reduced [cytochrome P450] + NADP(+) + H(+)</text>
        <dbReference type="Rhea" id="RHEA:24040"/>
        <dbReference type="Rhea" id="RHEA-COMP:14627"/>
        <dbReference type="Rhea" id="RHEA-COMP:14628"/>
        <dbReference type="ChEBI" id="CHEBI:15378"/>
        <dbReference type="ChEBI" id="CHEBI:55376"/>
        <dbReference type="ChEBI" id="CHEBI:57783"/>
        <dbReference type="ChEBI" id="CHEBI:58349"/>
        <dbReference type="ChEBI" id="CHEBI:60344"/>
        <dbReference type="EC" id="1.6.2.4"/>
    </reaction>
</comment>
<comment type="similarity">
    <text evidence="2 13">In the N-terminal section; belongs to the cytochrome P450 family.</text>
</comment>
<dbReference type="Gene3D" id="1.10.630.10">
    <property type="entry name" value="Cytochrome P450"/>
    <property type="match status" value="1"/>
</dbReference>
<keyword evidence="6 13" id="KW-0288">FMN</keyword>
<evidence type="ECO:0000256" key="2">
    <source>
        <dbReference type="ARBA" id="ARBA00010018"/>
    </source>
</evidence>
<dbReference type="InterPro" id="IPR036396">
    <property type="entry name" value="Cyt_P450_sf"/>
</dbReference>
<dbReference type="InterPro" id="IPR003097">
    <property type="entry name" value="CysJ-like_FAD-binding"/>
</dbReference>
<dbReference type="PANTHER" id="PTHR19384:SF127">
    <property type="entry name" value="BIFUNCTIONAL CYTOCHROME P450_NADPH--P450 REDUCTASE"/>
    <property type="match status" value="1"/>
</dbReference>
<evidence type="ECO:0000256" key="4">
    <source>
        <dbReference type="ARBA" id="ARBA00022617"/>
    </source>
</evidence>
<keyword evidence="10 13" id="KW-0560">Oxidoreductase</keyword>
<keyword evidence="13" id="KW-0249">Electron transport</keyword>
<dbReference type="RefSeq" id="WP_307432909.1">
    <property type="nucleotide sequence ID" value="NZ_JAUSVK010000001.1"/>
</dbReference>
<dbReference type="SUPFAM" id="SSF52343">
    <property type="entry name" value="Ferredoxin reductase-like, C-terminal NADP-linked domain"/>
    <property type="match status" value="1"/>
</dbReference>
<keyword evidence="12 13" id="KW-0503">Monooxygenase</keyword>
<evidence type="ECO:0000256" key="13">
    <source>
        <dbReference type="PIRNR" id="PIRNR000209"/>
    </source>
</evidence>
<evidence type="ECO:0000256" key="5">
    <source>
        <dbReference type="ARBA" id="ARBA00022630"/>
    </source>
</evidence>
<evidence type="ECO:0000256" key="12">
    <source>
        <dbReference type="ARBA" id="ARBA00023033"/>
    </source>
</evidence>
<reference evidence="17 18" key="1">
    <citation type="submission" date="2023-07" db="EMBL/GenBank/DDBJ databases">
        <title>Genomic Encyclopedia of Type Strains, Phase IV (KMG-IV): sequencing the most valuable type-strain genomes for metagenomic binning, comparative biology and taxonomic classification.</title>
        <authorList>
            <person name="Goeker M."/>
        </authorList>
    </citation>
    <scope>NUCLEOTIDE SEQUENCE [LARGE SCALE GENOMIC DNA]</scope>
    <source>
        <strain evidence="17 18">DSM 5896</strain>
    </source>
</reference>
<sequence length="1060" mass="116577">MIEQPTAIPQPRPMPLIGNLPDIDAKAPVQSLMRLARVHGSIFRLTVAGTTVTILGSQEFVNDVCDESRFAKKVHRPLQVLRDLGGDGLFTAYNEEPNWAKAHRLLMPAFGPLGIRSMFDKMEDIAGQMMLRWERFGPDATIDVADNMTRLTLDTIALCAFDYRFNSFYQDQMHPFVHAMVGALDEAGARARRPDLVSKLMLQTTRRYEADRTLLNRVADTLIAERKRDPEGKTRHDLLNLMLEGRDPETGEGLSEENVRYQMLTFLVAGHETTSGLLSFALYLLLRNPEVLQKARMQVDGVLGDETPRIEHLARLRYIEQILQESLRLWPTAPAFAVAPKAPTLLAGRYPVTPDDTLFVLTPILHRDPKAWGEDAEAFRPERFDPAVAAALPPNAWKPFGNGMRSCIGRGFALQEAHLVLSMILQRFDLTEADPGYKLEVAETLTLKPHGFRIHARRRSDVAVRPRTATPSAPPRKLAPRSPAQNSSEATTPLLVLYGSNTGSCRAFAERIAGEAAAQGYAAQAAPMDDYVERLPKDGAVIVVTASYEGQPPDNARGFLAWIESLGPDALAGVRFAVFGCGNRQWARTYQAIPKRTDAALEKAGATRVKARGETDAGGDFFGGFEAWSTDLWAALGRALGKETAAPAAAGLDVEIIRSGREASLRLSDLDQGRIVENRELVDMSSPLARSKRHIEIVLPEGMTYRAGDYLAVLPRNPSQDVARALRRFSLAPDTQVVIHKGPGISSALPGDYPIAIGEVLSAYVELAQPATRVQVRQLAEATRCPPDRKALDSLAQPERYETEVLAQRASVLDLLERFPACEFGLGAFLAALPPMRARQYSISSSPLRDPARCSLTISILDAPHLSGARRHLGVASTYLAGLESGSRLSVAVRPSQAAFHPPEDPSTPIILVCAGSGIAPFHGFLQERAIQKAAGRDVGPALLFFGVTHPDVDYLYRDEMAAWQRNGVVEVHPAFSKAPDGDVCYVQHQVWERRNEIADLFRQGATVFVCGDGEHMAPNVRATFLRIYREATKASAEEAEAWADKMERAYSRYVADVFA</sequence>
<dbReference type="InterPro" id="IPR017938">
    <property type="entry name" value="Riboflavin_synthase-like_b-brl"/>
</dbReference>
<keyword evidence="4 13" id="KW-0349">Heme</keyword>
<keyword evidence="8 13" id="KW-0274">FAD</keyword>
<evidence type="ECO:0000256" key="3">
    <source>
        <dbReference type="ARBA" id="ARBA00022448"/>
    </source>
</evidence>
<dbReference type="InterPro" id="IPR029039">
    <property type="entry name" value="Flavoprotein-like_sf"/>
</dbReference>
<dbReference type="PROSITE" id="PS00086">
    <property type="entry name" value="CYTOCHROME_P450"/>
    <property type="match status" value="1"/>
</dbReference>
<comment type="caution">
    <text evidence="17">The sequence shown here is derived from an EMBL/GenBank/DDBJ whole genome shotgun (WGS) entry which is preliminary data.</text>
</comment>
<dbReference type="GO" id="GO:0003958">
    <property type="term" value="F:NADPH-hemoprotein reductase activity"/>
    <property type="evidence" value="ECO:0007669"/>
    <property type="project" value="UniProtKB-EC"/>
</dbReference>
<feature type="domain" description="FAD-binding FR-type" evidence="16">
    <location>
        <begin position="668"/>
        <end position="903"/>
    </location>
</feature>
<accession>A0ABU0FK78</accession>
<evidence type="ECO:0000256" key="9">
    <source>
        <dbReference type="ARBA" id="ARBA00022857"/>
    </source>
</evidence>
<feature type="region of interest" description="Disordered" evidence="14">
    <location>
        <begin position="458"/>
        <end position="490"/>
    </location>
</feature>
<feature type="domain" description="Flavodoxin-like" evidence="15">
    <location>
        <begin position="494"/>
        <end position="633"/>
    </location>
</feature>
<dbReference type="GO" id="GO:0016712">
    <property type="term" value="F:oxidoreductase activity, acting on paired donors, with incorporation or reduction of molecular oxygen, reduced flavin or flavoprotein as one donor, and incorporation of one atom of oxygen"/>
    <property type="evidence" value="ECO:0007669"/>
    <property type="project" value="UniProtKB-EC"/>
</dbReference>
<dbReference type="PRINTS" id="PR00463">
    <property type="entry name" value="EP450I"/>
</dbReference>
<dbReference type="InterPro" id="IPR017972">
    <property type="entry name" value="Cyt_P450_CS"/>
</dbReference>
<name>A0ABU0FK78_9HYPH</name>
<evidence type="ECO:0000256" key="6">
    <source>
        <dbReference type="ARBA" id="ARBA00022643"/>
    </source>
</evidence>
<dbReference type="PROSITE" id="PS50902">
    <property type="entry name" value="FLAVODOXIN_LIKE"/>
    <property type="match status" value="1"/>
</dbReference>
<dbReference type="Gene3D" id="3.40.50.80">
    <property type="entry name" value="Nucleotide-binding domain of ferredoxin-NADP reductase (FNR) module"/>
    <property type="match status" value="1"/>
</dbReference>
<comment type="catalytic activity">
    <reaction evidence="13">
        <text>an organic molecule + reduced [NADPH--hemoprotein reductase] + O2 = an alcohol + oxidized [NADPH--hemoprotein reductase] + H2O + H(+)</text>
        <dbReference type="Rhea" id="RHEA:17149"/>
        <dbReference type="Rhea" id="RHEA-COMP:11964"/>
        <dbReference type="Rhea" id="RHEA-COMP:11965"/>
        <dbReference type="ChEBI" id="CHEBI:15377"/>
        <dbReference type="ChEBI" id="CHEBI:15378"/>
        <dbReference type="ChEBI" id="CHEBI:15379"/>
        <dbReference type="ChEBI" id="CHEBI:30879"/>
        <dbReference type="ChEBI" id="CHEBI:57618"/>
        <dbReference type="ChEBI" id="CHEBI:58210"/>
        <dbReference type="ChEBI" id="CHEBI:142491"/>
        <dbReference type="EC" id="1.14.14.1"/>
    </reaction>
</comment>
<comment type="cofactor">
    <cofactor evidence="13">
        <name>FAD</name>
        <dbReference type="ChEBI" id="CHEBI:57692"/>
    </cofactor>
    <cofactor evidence="13">
        <name>FMN</name>
        <dbReference type="ChEBI" id="CHEBI:58210"/>
    </cofactor>
</comment>
<dbReference type="EC" id="1.14.14.1" evidence="13"/>
<evidence type="ECO:0000256" key="8">
    <source>
        <dbReference type="ARBA" id="ARBA00022827"/>
    </source>
</evidence>
<dbReference type="SUPFAM" id="SSF52218">
    <property type="entry name" value="Flavoproteins"/>
    <property type="match status" value="1"/>
</dbReference>
<evidence type="ECO:0000259" key="15">
    <source>
        <dbReference type="PROSITE" id="PS50902"/>
    </source>
</evidence>
<dbReference type="SUPFAM" id="SSF63380">
    <property type="entry name" value="Riboflavin synthase domain-like"/>
    <property type="match status" value="1"/>
</dbReference>
<dbReference type="InterPro" id="IPR001433">
    <property type="entry name" value="OxRdtase_FAD/NAD-bd"/>
</dbReference>
<keyword evidence="9 13" id="KW-0521">NADP</keyword>
<keyword evidence="5 13" id="KW-0285">Flavoprotein</keyword>
<gene>
    <name evidence="17" type="ORF">J3R73_004718</name>
</gene>
<dbReference type="CDD" id="cd11068">
    <property type="entry name" value="CYP120A1"/>
    <property type="match status" value="1"/>
</dbReference>
<evidence type="ECO:0000313" key="18">
    <source>
        <dbReference type="Proteomes" id="UP001237448"/>
    </source>
</evidence>
<dbReference type="SUPFAM" id="SSF48264">
    <property type="entry name" value="Cytochrome P450"/>
    <property type="match status" value="1"/>
</dbReference>
<dbReference type="Gene3D" id="3.40.50.360">
    <property type="match status" value="1"/>
</dbReference>
<dbReference type="InterPro" id="IPR023173">
    <property type="entry name" value="NADPH_Cyt_P450_Rdtase_alpha"/>
</dbReference>
<protein>
    <recommendedName>
        <fullName evidence="13">Bifunctional cytochrome P450/NADPH--P450 reductase</fullName>
    </recommendedName>
    <domain>
        <recommendedName>
            <fullName evidence="13">Cytochrome P450</fullName>
            <ecNumber evidence="13">1.14.14.1</ecNumber>
        </recommendedName>
    </domain>
    <domain>
        <recommendedName>
            <fullName evidence="13">NADPH--cytochrome P450 reductase</fullName>
            <ecNumber evidence="13">1.6.2.4</ecNumber>
        </recommendedName>
    </domain>
</protein>
<dbReference type="InterPro" id="IPR001128">
    <property type="entry name" value="Cyt_P450"/>
</dbReference>
<dbReference type="EMBL" id="JAUSVK010000001">
    <property type="protein sequence ID" value="MDQ0394926.1"/>
    <property type="molecule type" value="Genomic_DNA"/>
</dbReference>
<dbReference type="Gene3D" id="2.40.30.10">
    <property type="entry name" value="Translation factors"/>
    <property type="match status" value="1"/>
</dbReference>
<dbReference type="InterPro" id="IPR039261">
    <property type="entry name" value="FNR_nucleotide-bd"/>
</dbReference>
<dbReference type="InterPro" id="IPR023206">
    <property type="entry name" value="Bifunctional_P450_P450_red"/>
</dbReference>
<dbReference type="InterPro" id="IPR008254">
    <property type="entry name" value="Flavodoxin/NO_synth"/>
</dbReference>
<organism evidence="17 18">
    <name type="scientific">Labrys monachus</name>
    <dbReference type="NCBI Taxonomy" id="217067"/>
    <lineage>
        <taxon>Bacteria</taxon>
        <taxon>Pseudomonadati</taxon>
        <taxon>Pseudomonadota</taxon>
        <taxon>Alphaproteobacteria</taxon>
        <taxon>Hyphomicrobiales</taxon>
        <taxon>Xanthobacteraceae</taxon>
        <taxon>Labrys</taxon>
    </lineage>
</organism>
<dbReference type="Pfam" id="PF00667">
    <property type="entry name" value="FAD_binding_1"/>
    <property type="match status" value="1"/>
</dbReference>
<dbReference type="Pfam" id="PF00067">
    <property type="entry name" value="p450"/>
    <property type="match status" value="1"/>
</dbReference>
<evidence type="ECO:0000256" key="7">
    <source>
        <dbReference type="ARBA" id="ARBA00022723"/>
    </source>
</evidence>
<dbReference type="PROSITE" id="PS51384">
    <property type="entry name" value="FAD_FR"/>
    <property type="match status" value="1"/>
</dbReference>
<dbReference type="InterPro" id="IPR002401">
    <property type="entry name" value="Cyt_P450_E_grp-I"/>
</dbReference>
<dbReference type="PIRSF" id="PIRSF000209">
    <property type="entry name" value="Bifunctional_P450_P450R"/>
    <property type="match status" value="1"/>
</dbReference>
<evidence type="ECO:0000313" key="17">
    <source>
        <dbReference type="EMBL" id="MDQ0394926.1"/>
    </source>
</evidence>
<proteinExistence type="inferred from homology"/>
<evidence type="ECO:0000259" key="16">
    <source>
        <dbReference type="PROSITE" id="PS51384"/>
    </source>
</evidence>
<dbReference type="Gene3D" id="1.20.990.10">
    <property type="entry name" value="NADPH-cytochrome p450 Reductase, Chain A, domain 3"/>
    <property type="match status" value="1"/>
</dbReference>
<comment type="cofactor">
    <cofactor evidence="1 13">
        <name>heme</name>
        <dbReference type="ChEBI" id="CHEBI:30413"/>
    </cofactor>
</comment>
<dbReference type="PANTHER" id="PTHR19384">
    <property type="entry name" value="NITRIC OXIDE SYNTHASE-RELATED"/>
    <property type="match status" value="1"/>
</dbReference>
<dbReference type="CDD" id="cd06206">
    <property type="entry name" value="bifunctional_CYPOR"/>
    <property type="match status" value="1"/>
</dbReference>
<keyword evidence="3 13" id="KW-0813">Transport</keyword>
<dbReference type="InterPro" id="IPR017927">
    <property type="entry name" value="FAD-bd_FR_type"/>
</dbReference>
<evidence type="ECO:0000256" key="14">
    <source>
        <dbReference type="SAM" id="MobiDB-lite"/>
    </source>
</evidence>
<dbReference type="Proteomes" id="UP001237448">
    <property type="component" value="Unassembled WGS sequence"/>
</dbReference>
<dbReference type="Pfam" id="PF00258">
    <property type="entry name" value="Flavodoxin_1"/>
    <property type="match status" value="1"/>
</dbReference>
<evidence type="ECO:0000256" key="1">
    <source>
        <dbReference type="ARBA" id="ARBA00001971"/>
    </source>
</evidence>
<evidence type="ECO:0000256" key="11">
    <source>
        <dbReference type="ARBA" id="ARBA00023004"/>
    </source>
</evidence>